<reference evidence="4 5" key="1">
    <citation type="journal article" date="2015" name="Sci. Rep.">
        <title>Chromosome-level genome map provides insights into diverse defense mechanisms in the medicinal fungus Ganoderma sinense.</title>
        <authorList>
            <person name="Zhu Y."/>
            <person name="Xu J."/>
            <person name="Sun C."/>
            <person name="Zhou S."/>
            <person name="Xu H."/>
            <person name="Nelson D.R."/>
            <person name="Qian J."/>
            <person name="Song J."/>
            <person name="Luo H."/>
            <person name="Xiang L."/>
            <person name="Li Y."/>
            <person name="Xu Z."/>
            <person name="Ji A."/>
            <person name="Wang L."/>
            <person name="Lu S."/>
            <person name="Hayward A."/>
            <person name="Sun W."/>
            <person name="Li X."/>
            <person name="Schwartz D.C."/>
            <person name="Wang Y."/>
            <person name="Chen S."/>
        </authorList>
    </citation>
    <scope>NUCLEOTIDE SEQUENCE [LARGE SCALE GENOMIC DNA]</scope>
    <source>
        <strain evidence="4 5">ZZ0214-1</strain>
    </source>
</reference>
<dbReference type="STRING" id="1077348.A0A2G8RLT7"/>
<evidence type="ECO:0000259" key="3">
    <source>
        <dbReference type="Pfam" id="PF20152"/>
    </source>
</evidence>
<feature type="signal peptide" evidence="2">
    <location>
        <begin position="1"/>
        <end position="18"/>
    </location>
</feature>
<accession>A0A2G8RLT7</accession>
<organism evidence="4 5">
    <name type="scientific">Ganoderma sinense ZZ0214-1</name>
    <dbReference type="NCBI Taxonomy" id="1077348"/>
    <lineage>
        <taxon>Eukaryota</taxon>
        <taxon>Fungi</taxon>
        <taxon>Dikarya</taxon>
        <taxon>Basidiomycota</taxon>
        <taxon>Agaricomycotina</taxon>
        <taxon>Agaricomycetes</taxon>
        <taxon>Polyporales</taxon>
        <taxon>Polyporaceae</taxon>
        <taxon>Ganoderma</taxon>
    </lineage>
</organism>
<keyword evidence="1" id="KW-0812">Transmembrane</keyword>
<keyword evidence="2" id="KW-0732">Signal</keyword>
<comment type="caution">
    <text evidence="4">The sequence shown here is derived from an EMBL/GenBank/DDBJ whole genome shotgun (WGS) entry which is preliminary data.</text>
</comment>
<evidence type="ECO:0000256" key="2">
    <source>
        <dbReference type="SAM" id="SignalP"/>
    </source>
</evidence>
<feature type="transmembrane region" description="Helical" evidence="1">
    <location>
        <begin position="210"/>
        <end position="239"/>
    </location>
</feature>
<dbReference type="OrthoDB" id="2753806at2759"/>
<feature type="chain" id="PRO_5013842828" description="DUF6534 domain-containing protein" evidence="2">
    <location>
        <begin position="19"/>
        <end position="315"/>
    </location>
</feature>
<keyword evidence="1" id="KW-1133">Transmembrane helix</keyword>
<dbReference type="InterPro" id="IPR045339">
    <property type="entry name" value="DUF6534"/>
</dbReference>
<dbReference type="PANTHER" id="PTHR40465:SF1">
    <property type="entry name" value="DUF6534 DOMAIN-CONTAINING PROTEIN"/>
    <property type="match status" value="1"/>
</dbReference>
<dbReference type="PANTHER" id="PTHR40465">
    <property type="entry name" value="CHROMOSOME 1, WHOLE GENOME SHOTGUN SEQUENCE"/>
    <property type="match status" value="1"/>
</dbReference>
<dbReference type="EMBL" id="AYKW01000069">
    <property type="protein sequence ID" value="PIL22472.1"/>
    <property type="molecule type" value="Genomic_DNA"/>
</dbReference>
<dbReference type="Proteomes" id="UP000230002">
    <property type="component" value="Unassembled WGS sequence"/>
</dbReference>
<dbReference type="AlphaFoldDB" id="A0A2G8RLT7"/>
<evidence type="ECO:0000313" key="4">
    <source>
        <dbReference type="EMBL" id="PIL22472.1"/>
    </source>
</evidence>
<gene>
    <name evidence="4" type="ORF">GSI_15160</name>
</gene>
<feature type="transmembrane region" description="Helical" evidence="1">
    <location>
        <begin position="34"/>
        <end position="52"/>
    </location>
</feature>
<proteinExistence type="predicted"/>
<protein>
    <recommendedName>
        <fullName evidence="3">DUF6534 domain-containing protein</fullName>
    </recommendedName>
</protein>
<feature type="transmembrane region" description="Helical" evidence="1">
    <location>
        <begin position="64"/>
        <end position="88"/>
    </location>
</feature>
<evidence type="ECO:0000256" key="1">
    <source>
        <dbReference type="SAM" id="Phobius"/>
    </source>
</evidence>
<feature type="transmembrane region" description="Helical" evidence="1">
    <location>
        <begin position="174"/>
        <end position="198"/>
    </location>
</feature>
<feature type="domain" description="DUF6534" evidence="3">
    <location>
        <begin position="183"/>
        <end position="269"/>
    </location>
</feature>
<evidence type="ECO:0000313" key="5">
    <source>
        <dbReference type="Proteomes" id="UP000230002"/>
    </source>
</evidence>
<feature type="transmembrane region" description="Helical" evidence="1">
    <location>
        <begin position="245"/>
        <end position="265"/>
    </location>
</feature>
<feature type="transmembrane region" description="Helical" evidence="1">
    <location>
        <begin position="137"/>
        <end position="162"/>
    </location>
</feature>
<keyword evidence="5" id="KW-1185">Reference proteome</keyword>
<keyword evidence="1" id="KW-0472">Membrane</keyword>
<feature type="transmembrane region" description="Helical" evidence="1">
    <location>
        <begin position="100"/>
        <end position="125"/>
    </location>
</feature>
<name>A0A2G8RLT7_9APHY</name>
<dbReference type="Pfam" id="PF20152">
    <property type="entry name" value="DUF6534"/>
    <property type="match status" value="1"/>
</dbReference>
<sequence length="315" mass="34136">MLTPRATFLVFLLHIILGIRLIQPPLGSHPPSSSSASVTALLAVYTAMVSFNDVVFPPVQATTAWVLFGLCFALLFYGVLLCQGHTYFRTYQKDPLDLKLTVGAILLANAVNLGLIMHSCYFYAVRGYASHDAFNHISSSLLFLFVASAAAFIITLTVKIAQEPTFQQWLNFKWLVSACFGCSVLGDLGLACILSLALHISRTGMKRTDALLNSIIINAFRTGFVTSMLSILCLLVAVFEGKNVVIIPLSLAVAKIYANATLVTLNIRQGMSERLAAPGGSELLSVSFFRCATQHERSEGNRAPACSGSTLNYEV</sequence>